<reference evidence="2" key="1">
    <citation type="submission" date="2023-10" db="EMBL/GenBank/DDBJ databases">
        <title>Genome assembly of Pristionchus species.</title>
        <authorList>
            <person name="Yoshida K."/>
            <person name="Sommer R.J."/>
        </authorList>
    </citation>
    <scope>NUCLEOTIDE SEQUENCE</scope>
    <source>
        <strain evidence="2">RS5133</strain>
    </source>
</reference>
<dbReference type="SUPFAM" id="SSF54695">
    <property type="entry name" value="POZ domain"/>
    <property type="match status" value="1"/>
</dbReference>
<organism evidence="2 3">
    <name type="scientific">Pristionchus fissidentatus</name>
    <dbReference type="NCBI Taxonomy" id="1538716"/>
    <lineage>
        <taxon>Eukaryota</taxon>
        <taxon>Metazoa</taxon>
        <taxon>Ecdysozoa</taxon>
        <taxon>Nematoda</taxon>
        <taxon>Chromadorea</taxon>
        <taxon>Rhabditida</taxon>
        <taxon>Rhabditina</taxon>
        <taxon>Diplogasteromorpha</taxon>
        <taxon>Diplogasteroidea</taxon>
        <taxon>Neodiplogasteridae</taxon>
        <taxon>Pristionchus</taxon>
    </lineage>
</organism>
<dbReference type="InterPro" id="IPR000210">
    <property type="entry name" value="BTB/POZ_dom"/>
</dbReference>
<protein>
    <recommendedName>
        <fullName evidence="1">BTB domain-containing protein</fullName>
    </recommendedName>
</protein>
<dbReference type="Proteomes" id="UP001432322">
    <property type="component" value="Unassembled WGS sequence"/>
</dbReference>
<proteinExistence type="predicted"/>
<dbReference type="InterPro" id="IPR011333">
    <property type="entry name" value="SKP1/BTB/POZ_sf"/>
</dbReference>
<dbReference type="Pfam" id="PF00651">
    <property type="entry name" value="BTB"/>
    <property type="match status" value="1"/>
</dbReference>
<keyword evidence="3" id="KW-1185">Reference proteome</keyword>
<gene>
    <name evidence="2" type="ORF">PFISCL1PPCAC_5509</name>
</gene>
<dbReference type="CDD" id="cd18186">
    <property type="entry name" value="BTB_POZ_ZBTB_KLHL-like"/>
    <property type="match status" value="1"/>
</dbReference>
<dbReference type="PANTHER" id="PTHR47022">
    <property type="entry name" value="BTB AND MATH DOMAIN-CONTAINING PROTEIN 36-RELATED"/>
    <property type="match status" value="1"/>
</dbReference>
<dbReference type="Gene3D" id="3.30.710.10">
    <property type="entry name" value="Potassium Channel Kv1.1, Chain A"/>
    <property type="match status" value="1"/>
</dbReference>
<evidence type="ECO:0000313" key="2">
    <source>
        <dbReference type="EMBL" id="GMT14212.1"/>
    </source>
</evidence>
<dbReference type="AlphaFoldDB" id="A0AAV5V3P0"/>
<dbReference type="PANTHER" id="PTHR47022:SF1">
    <property type="entry name" value="BTB AND MATH DOMAIN-CONTAINING PROTEIN 36-RELATED"/>
    <property type="match status" value="1"/>
</dbReference>
<feature type="non-terminal residue" evidence="2">
    <location>
        <position position="1"/>
    </location>
</feature>
<dbReference type="EMBL" id="BTSY01000002">
    <property type="protein sequence ID" value="GMT14212.1"/>
    <property type="molecule type" value="Genomic_DNA"/>
</dbReference>
<evidence type="ECO:0000259" key="1">
    <source>
        <dbReference type="PROSITE" id="PS50097"/>
    </source>
</evidence>
<comment type="caution">
    <text evidence="2">The sequence shown here is derived from an EMBL/GenBank/DDBJ whole genome shotgun (WGS) entry which is preliminary data.</text>
</comment>
<dbReference type="SMART" id="SM00225">
    <property type="entry name" value="BTB"/>
    <property type="match status" value="1"/>
</dbReference>
<feature type="domain" description="BTB" evidence="1">
    <location>
        <begin position="179"/>
        <end position="246"/>
    </location>
</feature>
<dbReference type="PROSITE" id="PS50097">
    <property type="entry name" value="BTB"/>
    <property type="match status" value="1"/>
</dbReference>
<sequence length="353" mass="40732">NVEPSMPPKKRKIKLDDSMASSAFCLAKRAEQEEGPVSHVIQLHISDVASIPDPGVMAPRKEINGFSWRLFVCTRTHPTRIHLECGFNQSRLWFTRANLYLTITAPNKPVYSEIYENYRFSNSSTGFRSSSLDMEFQNGELRDASSFTVEARIECIGPDASTFRQDPRPLGFLNPNDYFDCVLSMSETKIYVNKKKLSRHSPYFEALFSQRYKEANQKEITIEDADPQHFVKLLHLVHRGDVSLINTQDLNEESAEGILRLADLFQFSDTVTDVEMFLLHEDCQMKMGKKLGLAERYRLLTLKDECIDKLRTSEEIQSIRKSEEYSQLSQETRELIFEKTLKLWEDAPKPIVL</sequence>
<evidence type="ECO:0000313" key="3">
    <source>
        <dbReference type="Proteomes" id="UP001432322"/>
    </source>
</evidence>
<accession>A0AAV5V3P0</accession>
<name>A0AAV5V3P0_9BILA</name>